<comment type="caution">
    <text evidence="3">The sequence shown here is derived from an EMBL/GenBank/DDBJ whole genome shotgun (WGS) entry which is preliminary data.</text>
</comment>
<keyword evidence="2" id="KW-0732">Signal</keyword>
<feature type="signal peptide" evidence="2">
    <location>
        <begin position="1"/>
        <end position="32"/>
    </location>
</feature>
<proteinExistence type="predicted"/>
<feature type="region of interest" description="Disordered" evidence="1">
    <location>
        <begin position="32"/>
        <end position="97"/>
    </location>
</feature>
<evidence type="ECO:0000256" key="2">
    <source>
        <dbReference type="SAM" id="SignalP"/>
    </source>
</evidence>
<evidence type="ECO:0000256" key="1">
    <source>
        <dbReference type="SAM" id="MobiDB-lite"/>
    </source>
</evidence>
<name>A0ABV0V2F0_9TELE</name>
<reference evidence="3 4" key="1">
    <citation type="submission" date="2021-06" db="EMBL/GenBank/DDBJ databases">
        <authorList>
            <person name="Palmer J.M."/>
        </authorList>
    </citation>
    <scope>NUCLEOTIDE SEQUENCE [LARGE SCALE GENOMIC DNA]</scope>
    <source>
        <strain evidence="4">if_2019</strain>
        <tissue evidence="3">Muscle</tissue>
    </source>
</reference>
<sequence>MERGLHFRSVSIALVLLLLLLKALIGFGTSQAQGSATGLEPRSESRGSASTSGEHGDTAAVEECGLEDAGSPVTGADVTVEDENGSAGEAEDFRAESDGSVRPTRSLVIISTLDGRISALDPHNQGRKQWDLDVGSGCLVSSSLSKPEPVVAVLLCDTVAVWKQKEWVWVQLGRDSCARIISDSFGVVQRPTAASTAP</sequence>
<dbReference type="Proteomes" id="UP001482620">
    <property type="component" value="Unassembled WGS sequence"/>
</dbReference>
<gene>
    <name evidence="3" type="ORF">ILYODFUR_012181</name>
</gene>
<keyword evidence="4" id="KW-1185">Reference proteome</keyword>
<protein>
    <submittedName>
        <fullName evidence="3">Uncharacterized protein</fullName>
    </submittedName>
</protein>
<feature type="chain" id="PRO_5046317701" evidence="2">
    <location>
        <begin position="33"/>
        <end position="198"/>
    </location>
</feature>
<evidence type="ECO:0000313" key="4">
    <source>
        <dbReference type="Proteomes" id="UP001482620"/>
    </source>
</evidence>
<organism evidence="3 4">
    <name type="scientific">Ilyodon furcidens</name>
    <name type="common">goldbreast splitfin</name>
    <dbReference type="NCBI Taxonomy" id="33524"/>
    <lineage>
        <taxon>Eukaryota</taxon>
        <taxon>Metazoa</taxon>
        <taxon>Chordata</taxon>
        <taxon>Craniata</taxon>
        <taxon>Vertebrata</taxon>
        <taxon>Euteleostomi</taxon>
        <taxon>Actinopterygii</taxon>
        <taxon>Neopterygii</taxon>
        <taxon>Teleostei</taxon>
        <taxon>Neoteleostei</taxon>
        <taxon>Acanthomorphata</taxon>
        <taxon>Ovalentaria</taxon>
        <taxon>Atherinomorphae</taxon>
        <taxon>Cyprinodontiformes</taxon>
        <taxon>Goodeidae</taxon>
        <taxon>Ilyodon</taxon>
    </lineage>
</organism>
<dbReference type="EMBL" id="JAHRIQ010093629">
    <property type="protein sequence ID" value="MEQ2251553.1"/>
    <property type="molecule type" value="Genomic_DNA"/>
</dbReference>
<accession>A0ABV0V2F0</accession>
<evidence type="ECO:0000313" key="3">
    <source>
        <dbReference type="EMBL" id="MEQ2251553.1"/>
    </source>
</evidence>